<feature type="compositionally biased region" description="Basic and acidic residues" evidence="1">
    <location>
        <begin position="211"/>
        <end position="222"/>
    </location>
</feature>
<feature type="transmembrane region" description="Helical" evidence="2">
    <location>
        <begin position="124"/>
        <end position="148"/>
    </location>
</feature>
<protein>
    <submittedName>
        <fullName evidence="4">Trp biosynthesis-associated membrane protein</fullName>
    </submittedName>
</protein>
<proteinExistence type="predicted"/>
<feature type="transmembrane region" description="Helical" evidence="2">
    <location>
        <begin position="48"/>
        <end position="65"/>
    </location>
</feature>
<keyword evidence="2" id="KW-1133">Transmembrane helix</keyword>
<organism evidence="4 5">
    <name type="scientific">Ornithinimicrobium cryptoxanthini</name>
    <dbReference type="NCBI Taxonomy" id="2934161"/>
    <lineage>
        <taxon>Bacteria</taxon>
        <taxon>Bacillati</taxon>
        <taxon>Actinomycetota</taxon>
        <taxon>Actinomycetes</taxon>
        <taxon>Micrococcales</taxon>
        <taxon>Ornithinimicrobiaceae</taxon>
        <taxon>Ornithinimicrobium</taxon>
    </lineage>
</organism>
<dbReference type="InterPro" id="IPR019051">
    <property type="entry name" value="Trp_biosyn_TM_oprn/chp"/>
</dbReference>
<feature type="transmembrane region" description="Helical" evidence="2">
    <location>
        <begin position="72"/>
        <end position="90"/>
    </location>
</feature>
<reference evidence="4" key="1">
    <citation type="submission" date="2022-06" db="EMBL/GenBank/DDBJ databases">
        <title>Ornithinimicrobium JY.X270.</title>
        <authorList>
            <person name="Huang Y."/>
        </authorList>
    </citation>
    <scope>NUCLEOTIDE SEQUENCE</scope>
    <source>
        <strain evidence="4">JY.X270</strain>
    </source>
</reference>
<gene>
    <name evidence="4" type="ORF">NF557_09815</name>
</gene>
<evidence type="ECO:0000256" key="2">
    <source>
        <dbReference type="SAM" id="Phobius"/>
    </source>
</evidence>
<feature type="chain" id="PRO_5045464913" evidence="3">
    <location>
        <begin position="25"/>
        <end position="222"/>
    </location>
</feature>
<evidence type="ECO:0000313" key="4">
    <source>
        <dbReference type="EMBL" id="USQ74954.1"/>
    </source>
</evidence>
<accession>A0ABY4YE82</accession>
<name>A0ABY4YE82_9MICO</name>
<evidence type="ECO:0000256" key="3">
    <source>
        <dbReference type="SAM" id="SignalP"/>
    </source>
</evidence>
<feature type="region of interest" description="Disordered" evidence="1">
    <location>
        <begin position="153"/>
        <end position="222"/>
    </location>
</feature>
<evidence type="ECO:0000313" key="5">
    <source>
        <dbReference type="Proteomes" id="UP001056535"/>
    </source>
</evidence>
<keyword evidence="2" id="KW-0472">Membrane</keyword>
<dbReference type="Proteomes" id="UP001056535">
    <property type="component" value="Chromosome"/>
</dbReference>
<evidence type="ECO:0000256" key="1">
    <source>
        <dbReference type="SAM" id="MobiDB-lite"/>
    </source>
</evidence>
<feature type="signal peptide" evidence="3">
    <location>
        <begin position="1"/>
        <end position="24"/>
    </location>
</feature>
<dbReference type="EMBL" id="CP099490">
    <property type="protein sequence ID" value="USQ74954.1"/>
    <property type="molecule type" value="Genomic_DNA"/>
</dbReference>
<keyword evidence="2" id="KW-0812">Transmembrane</keyword>
<keyword evidence="5" id="KW-1185">Reference proteome</keyword>
<keyword evidence="3" id="KW-0732">Signal</keyword>
<dbReference type="RefSeq" id="WP_252619051.1">
    <property type="nucleotide sequence ID" value="NZ_CP099490.1"/>
</dbReference>
<dbReference type="Pfam" id="PF09534">
    <property type="entry name" value="Trp_oprn_chp"/>
    <property type="match status" value="1"/>
</dbReference>
<feature type="compositionally biased region" description="Low complexity" evidence="1">
    <location>
        <begin position="178"/>
        <end position="193"/>
    </location>
</feature>
<sequence length="222" mass="21721">MRRWWVLAALGTALLLVGSGQTWATGTTVDPVLGSTRIQATGAQAGSTLTAGALLAGAALLAGLVGTRPVRLAAALCLAGGGVLAGLPVIRTLVDPGAVAEAVAADRPGAGGLTLQIEDAGATLWPWLGALGAVLVLLGAILCALLWFRPPQPAATGAASEPDPAGGVPGPTDPGPTDPGSTDPAPSAASGAPAPGPAQRRGQRSSDAWDDLSRGDDPTVDD</sequence>